<protein>
    <submittedName>
        <fullName evidence="2">Uncharacterized protein</fullName>
    </submittedName>
</protein>
<comment type="caution">
    <text evidence="2">The sequence shown here is derived from an EMBL/GenBank/DDBJ whole genome shotgun (WGS) entry which is preliminary data.</text>
</comment>
<feature type="transmembrane region" description="Helical" evidence="1">
    <location>
        <begin position="323"/>
        <end position="341"/>
    </location>
</feature>
<dbReference type="Proteomes" id="UP000799777">
    <property type="component" value="Unassembled WGS sequence"/>
</dbReference>
<proteinExistence type="predicted"/>
<gene>
    <name evidence="2" type="ORF">EK21DRAFT_104710</name>
</gene>
<organism evidence="2 3">
    <name type="scientific">Setomelanomma holmii</name>
    <dbReference type="NCBI Taxonomy" id="210430"/>
    <lineage>
        <taxon>Eukaryota</taxon>
        <taxon>Fungi</taxon>
        <taxon>Dikarya</taxon>
        <taxon>Ascomycota</taxon>
        <taxon>Pezizomycotina</taxon>
        <taxon>Dothideomycetes</taxon>
        <taxon>Pleosporomycetidae</taxon>
        <taxon>Pleosporales</taxon>
        <taxon>Pleosporineae</taxon>
        <taxon>Phaeosphaeriaceae</taxon>
        <taxon>Setomelanomma</taxon>
    </lineage>
</organism>
<feature type="transmembrane region" description="Helical" evidence="1">
    <location>
        <begin position="168"/>
        <end position="187"/>
    </location>
</feature>
<feature type="transmembrane region" description="Helical" evidence="1">
    <location>
        <begin position="21"/>
        <end position="43"/>
    </location>
</feature>
<keyword evidence="1" id="KW-0472">Membrane</keyword>
<keyword evidence="3" id="KW-1185">Reference proteome</keyword>
<dbReference type="AlphaFoldDB" id="A0A9P4LHN8"/>
<name>A0A9P4LHN8_9PLEO</name>
<dbReference type="OrthoDB" id="4586224at2759"/>
<sequence>MPIFDITPIQYNSKCITFAEWISLFTLCLAPLLIHIIAGAPPISNISSIRPRWYERLCHYNPTSILWRYAAITDRRIRAFHWDKNDIAASNAIFWTAEGWNGREELVIAATPYCLRYPDHDIVPLFSSTTVKTVFTTLQGASAVHVLVALQFGAKNLSFSVFMAVDMIFYPLAVLGLLRLCAALWLVDDFEYAWRDGIDTARRSFPLQRLQRKVNDSQGLDSPIDLDTLLPTPSAGHLRFQAPNACWGSYAFRLFYFFAVAGVWGISIAYMIPPFDTNTTSFLTGLFYVVFTSTSLVLYAFYFVKGSTTSTILPCVSKLWYKIYTFCIFTFMLALIIVAAIETDRAPNGVYMSDWWTLKPGEGFSGLASVGNASSAESGQSNATAVVTEIEKVGPLKGEYWFYNFTGFCVGKFEETT</sequence>
<keyword evidence="1" id="KW-1133">Transmembrane helix</keyword>
<reference evidence="2" key="1">
    <citation type="journal article" date="2020" name="Stud. Mycol.">
        <title>101 Dothideomycetes genomes: a test case for predicting lifestyles and emergence of pathogens.</title>
        <authorList>
            <person name="Haridas S."/>
            <person name="Albert R."/>
            <person name="Binder M."/>
            <person name="Bloem J."/>
            <person name="Labutti K."/>
            <person name="Salamov A."/>
            <person name="Andreopoulos B."/>
            <person name="Baker S."/>
            <person name="Barry K."/>
            <person name="Bills G."/>
            <person name="Bluhm B."/>
            <person name="Cannon C."/>
            <person name="Castanera R."/>
            <person name="Culley D."/>
            <person name="Daum C."/>
            <person name="Ezra D."/>
            <person name="Gonzalez J."/>
            <person name="Henrissat B."/>
            <person name="Kuo A."/>
            <person name="Liang C."/>
            <person name="Lipzen A."/>
            <person name="Lutzoni F."/>
            <person name="Magnuson J."/>
            <person name="Mondo S."/>
            <person name="Nolan M."/>
            <person name="Ohm R."/>
            <person name="Pangilinan J."/>
            <person name="Park H.-J."/>
            <person name="Ramirez L."/>
            <person name="Alfaro M."/>
            <person name="Sun H."/>
            <person name="Tritt A."/>
            <person name="Yoshinaga Y."/>
            <person name="Zwiers L.-H."/>
            <person name="Turgeon B."/>
            <person name="Goodwin S."/>
            <person name="Spatafora J."/>
            <person name="Crous P."/>
            <person name="Grigoriev I."/>
        </authorList>
    </citation>
    <scope>NUCLEOTIDE SEQUENCE</scope>
    <source>
        <strain evidence="2">CBS 110217</strain>
    </source>
</reference>
<keyword evidence="1" id="KW-0812">Transmembrane</keyword>
<feature type="transmembrane region" description="Helical" evidence="1">
    <location>
        <begin position="282"/>
        <end position="303"/>
    </location>
</feature>
<evidence type="ECO:0000313" key="3">
    <source>
        <dbReference type="Proteomes" id="UP000799777"/>
    </source>
</evidence>
<feature type="transmembrane region" description="Helical" evidence="1">
    <location>
        <begin position="250"/>
        <end position="270"/>
    </location>
</feature>
<evidence type="ECO:0000256" key="1">
    <source>
        <dbReference type="SAM" id="Phobius"/>
    </source>
</evidence>
<evidence type="ECO:0000313" key="2">
    <source>
        <dbReference type="EMBL" id="KAF2024344.1"/>
    </source>
</evidence>
<accession>A0A9P4LHN8</accession>
<dbReference type="EMBL" id="ML978298">
    <property type="protein sequence ID" value="KAF2024344.1"/>
    <property type="molecule type" value="Genomic_DNA"/>
</dbReference>